<protein>
    <recommendedName>
        <fullName evidence="3">Mobile element protein</fullName>
    </recommendedName>
</protein>
<comment type="caution">
    <text evidence="1">The sequence shown here is derived from an EMBL/GenBank/DDBJ whole genome shotgun (WGS) entry which is preliminary data.</text>
</comment>
<evidence type="ECO:0008006" key="3">
    <source>
        <dbReference type="Google" id="ProtNLM"/>
    </source>
</evidence>
<evidence type="ECO:0000313" key="1">
    <source>
        <dbReference type="EMBL" id="MDR7666238.1"/>
    </source>
</evidence>
<gene>
    <name evidence="1" type="ORF">RG963_10710</name>
</gene>
<evidence type="ECO:0000313" key="2">
    <source>
        <dbReference type="Proteomes" id="UP001246244"/>
    </source>
</evidence>
<organism evidence="1 2">
    <name type="scientific">Methanosarcina baikalica</name>
    <dbReference type="NCBI Taxonomy" id="3073890"/>
    <lineage>
        <taxon>Archaea</taxon>
        <taxon>Methanobacteriati</taxon>
        <taxon>Methanobacteriota</taxon>
        <taxon>Stenosarchaea group</taxon>
        <taxon>Methanomicrobia</taxon>
        <taxon>Methanosarcinales</taxon>
        <taxon>Methanosarcinaceae</taxon>
        <taxon>Methanosarcina</taxon>
    </lineage>
</organism>
<dbReference type="RefSeq" id="WP_310576264.1">
    <property type="nucleotide sequence ID" value="NZ_JAVKPK010000042.1"/>
</dbReference>
<dbReference type="Proteomes" id="UP001246244">
    <property type="component" value="Unassembled WGS sequence"/>
</dbReference>
<sequence>MMERINGEIRDREKVMLGLKIKETPILQGMQIYYNFIKPHEGLDGLIPAEACGIELKGENKWITLIQNASVKVKTN</sequence>
<proteinExistence type="predicted"/>
<name>A0ABU2D2N3_9EURY</name>
<dbReference type="EMBL" id="JAVKPK010000042">
    <property type="protein sequence ID" value="MDR7666238.1"/>
    <property type="molecule type" value="Genomic_DNA"/>
</dbReference>
<reference evidence="2" key="1">
    <citation type="submission" date="2023-07" db="EMBL/GenBank/DDBJ databases">
        <title>Whole-genome sequencing of a new Methanosarcina sp. Z-7115.</title>
        <authorList>
            <person name="Zhilina T.N."/>
            <person name="Merkel A.Y."/>
        </authorList>
    </citation>
    <scope>NUCLEOTIDE SEQUENCE [LARGE SCALE GENOMIC DNA]</scope>
    <source>
        <strain evidence="2">Z-7115</strain>
    </source>
</reference>
<accession>A0ABU2D2N3</accession>
<keyword evidence="2" id="KW-1185">Reference proteome</keyword>